<reference evidence="2 3" key="1">
    <citation type="submission" date="2019-03" db="EMBL/GenBank/DDBJ databases">
        <title>Genomic Encyclopedia of Type Strains, Phase IV (KMG-IV): sequencing the most valuable type-strain genomes for metagenomic binning, comparative biology and taxonomic classification.</title>
        <authorList>
            <person name="Goeker M."/>
        </authorList>
    </citation>
    <scope>NUCLEOTIDE SEQUENCE [LARGE SCALE GENOMIC DNA]</scope>
    <source>
        <strain evidence="2 3">DSM 4868</strain>
    </source>
</reference>
<comment type="caution">
    <text evidence="2">The sequence shown here is derived from an EMBL/GenBank/DDBJ whole genome shotgun (WGS) entry which is preliminary data.</text>
</comment>
<evidence type="ECO:0000313" key="2">
    <source>
        <dbReference type="EMBL" id="TCO73274.1"/>
    </source>
</evidence>
<dbReference type="EMBL" id="SLWW01000002">
    <property type="protein sequence ID" value="TCO73274.1"/>
    <property type="molecule type" value="Genomic_DNA"/>
</dbReference>
<evidence type="ECO:0000313" key="3">
    <source>
        <dbReference type="Proteomes" id="UP000295142"/>
    </source>
</evidence>
<evidence type="ECO:0000256" key="1">
    <source>
        <dbReference type="SAM" id="MobiDB-lite"/>
    </source>
</evidence>
<feature type="region of interest" description="Disordered" evidence="1">
    <location>
        <begin position="17"/>
        <end position="44"/>
    </location>
</feature>
<protein>
    <submittedName>
        <fullName evidence="2">Uncharacterized protein</fullName>
    </submittedName>
</protein>
<proteinExistence type="predicted"/>
<dbReference type="Proteomes" id="UP000295142">
    <property type="component" value="Unassembled WGS sequence"/>
</dbReference>
<sequence>MHARAAQARGGGLIRLRASCGGRRPGPAGDVVTPAGRPGVSFVR</sequence>
<organism evidence="2 3">
    <name type="scientific">Rhodovulum euryhalinum</name>
    <dbReference type="NCBI Taxonomy" id="35805"/>
    <lineage>
        <taxon>Bacteria</taxon>
        <taxon>Pseudomonadati</taxon>
        <taxon>Pseudomonadota</taxon>
        <taxon>Alphaproteobacteria</taxon>
        <taxon>Rhodobacterales</taxon>
        <taxon>Paracoccaceae</taxon>
        <taxon>Rhodovulum</taxon>
    </lineage>
</organism>
<name>A0A4R2KJ57_9RHOB</name>
<gene>
    <name evidence="2" type="ORF">EV655_10238</name>
</gene>
<keyword evidence="3" id="KW-1185">Reference proteome</keyword>
<dbReference type="AlphaFoldDB" id="A0A4R2KJ57"/>
<accession>A0A4R2KJ57</accession>